<dbReference type="CDD" id="cd06578">
    <property type="entry name" value="HemD"/>
    <property type="match status" value="1"/>
</dbReference>
<protein>
    <submittedName>
        <fullName evidence="2">Uroporphyrinogen-III synthase</fullName>
    </submittedName>
</protein>
<proteinExistence type="predicted"/>
<dbReference type="AlphaFoldDB" id="A0A8J7M7A5"/>
<dbReference type="InterPro" id="IPR036108">
    <property type="entry name" value="4pyrrol_syn_uPrphyn_synt_sf"/>
</dbReference>
<dbReference type="EMBL" id="JAEHHL010000007">
    <property type="protein sequence ID" value="MBK0399911.1"/>
    <property type="molecule type" value="Genomic_DNA"/>
</dbReference>
<dbReference type="SUPFAM" id="SSF69618">
    <property type="entry name" value="HemD-like"/>
    <property type="match status" value="1"/>
</dbReference>
<sequence length="241" mass="24916">MGEDRLVLVTRPEADAGRVVEALAARGVSALAWPLTEIRMTGAAAEPPAGTDALLFTSANGVAAFAAGSARRDLPALCVGPRTAAAAREAGFARVESADGDAAALARLAAAHGARRMFHPHGRDRAGDLKADLAPLGIAVEEAILYAAEEVADIPAPVRAALDEGRTAVITAWSPRNAAILTRRFAENPGWKPENLCVVAISSRASGPLSPCGFAALRIARRPDGAAMIDAILEAHRREPG</sequence>
<keyword evidence="3" id="KW-1185">Reference proteome</keyword>
<reference evidence="2" key="1">
    <citation type="submission" date="2020-12" db="EMBL/GenBank/DDBJ databases">
        <title>Bacterial taxonomy.</title>
        <authorList>
            <person name="Pan X."/>
        </authorList>
    </citation>
    <scope>NUCLEOTIDE SEQUENCE</scope>
    <source>
        <strain evidence="2">M0105</strain>
    </source>
</reference>
<dbReference type="InterPro" id="IPR003754">
    <property type="entry name" value="4pyrrol_synth_uPrphyn_synth"/>
</dbReference>
<evidence type="ECO:0000259" key="1">
    <source>
        <dbReference type="Pfam" id="PF02602"/>
    </source>
</evidence>
<name>A0A8J7M7A5_9RHOB</name>
<gene>
    <name evidence="2" type="ORF">H0I76_11980</name>
</gene>
<organism evidence="2 3">
    <name type="scientific">Thermohalobaculum xanthum</name>
    <dbReference type="NCBI Taxonomy" id="2753746"/>
    <lineage>
        <taxon>Bacteria</taxon>
        <taxon>Pseudomonadati</taxon>
        <taxon>Pseudomonadota</taxon>
        <taxon>Alphaproteobacteria</taxon>
        <taxon>Rhodobacterales</taxon>
        <taxon>Paracoccaceae</taxon>
        <taxon>Thermohalobaculum</taxon>
    </lineage>
</organism>
<accession>A0A8J7M7A5</accession>
<dbReference type="GO" id="GO:0004852">
    <property type="term" value="F:uroporphyrinogen-III synthase activity"/>
    <property type="evidence" value="ECO:0007669"/>
    <property type="project" value="InterPro"/>
</dbReference>
<evidence type="ECO:0000313" key="2">
    <source>
        <dbReference type="EMBL" id="MBK0399911.1"/>
    </source>
</evidence>
<dbReference type="RefSeq" id="WP_200610124.1">
    <property type="nucleotide sequence ID" value="NZ_JAEHHL010000007.1"/>
</dbReference>
<dbReference type="GO" id="GO:0033014">
    <property type="term" value="P:tetrapyrrole biosynthetic process"/>
    <property type="evidence" value="ECO:0007669"/>
    <property type="project" value="InterPro"/>
</dbReference>
<feature type="domain" description="Tetrapyrrole biosynthesis uroporphyrinogen III synthase" evidence="1">
    <location>
        <begin position="19"/>
        <end position="229"/>
    </location>
</feature>
<comment type="caution">
    <text evidence="2">The sequence shown here is derived from an EMBL/GenBank/DDBJ whole genome shotgun (WGS) entry which is preliminary data.</text>
</comment>
<evidence type="ECO:0000313" key="3">
    <source>
        <dbReference type="Proteomes" id="UP000655420"/>
    </source>
</evidence>
<dbReference type="Proteomes" id="UP000655420">
    <property type="component" value="Unassembled WGS sequence"/>
</dbReference>
<dbReference type="Pfam" id="PF02602">
    <property type="entry name" value="HEM4"/>
    <property type="match status" value="1"/>
</dbReference>
<dbReference type="Gene3D" id="3.40.50.10090">
    <property type="match status" value="2"/>
</dbReference>